<dbReference type="AlphaFoldDB" id="A0A3Q0KV28"/>
<protein>
    <submittedName>
        <fullName evidence="3">Smp_202920</fullName>
    </submittedName>
</protein>
<dbReference type="Proteomes" id="UP000008854">
    <property type="component" value="Unassembled WGS sequence"/>
</dbReference>
<proteinExistence type="predicted"/>
<accession>A0A3Q0KV28</accession>
<evidence type="ECO:0000313" key="2">
    <source>
        <dbReference type="Proteomes" id="UP000008854"/>
    </source>
</evidence>
<keyword evidence="1" id="KW-1133">Transmembrane helix</keyword>
<name>A0A3Q0KV28_SCHMA</name>
<dbReference type="WBParaSite" id="Smp_202920.1">
    <property type="protein sequence ID" value="Smp_202920.1"/>
    <property type="gene ID" value="Smp_202920"/>
</dbReference>
<dbReference type="InParanoid" id="A0A3Q0KV28"/>
<organism evidence="2 3">
    <name type="scientific">Schistosoma mansoni</name>
    <name type="common">Blood fluke</name>
    <dbReference type="NCBI Taxonomy" id="6183"/>
    <lineage>
        <taxon>Eukaryota</taxon>
        <taxon>Metazoa</taxon>
        <taxon>Spiralia</taxon>
        <taxon>Lophotrochozoa</taxon>
        <taxon>Platyhelminthes</taxon>
        <taxon>Trematoda</taxon>
        <taxon>Digenea</taxon>
        <taxon>Strigeidida</taxon>
        <taxon>Schistosomatoidea</taxon>
        <taxon>Schistosomatidae</taxon>
        <taxon>Schistosoma</taxon>
    </lineage>
</organism>
<keyword evidence="2" id="KW-1185">Reference proteome</keyword>
<dbReference type="ExpressionAtlas" id="A0A3Q0KV28">
    <property type="expression patterns" value="baseline"/>
</dbReference>
<keyword evidence="1" id="KW-0472">Membrane</keyword>
<reference evidence="3" key="2">
    <citation type="submission" date="2018-12" db="UniProtKB">
        <authorList>
            <consortium name="WormBaseParasite"/>
        </authorList>
    </citation>
    <scope>IDENTIFICATION</scope>
    <source>
        <strain evidence="3">Puerto Rican</strain>
    </source>
</reference>
<evidence type="ECO:0000313" key="3">
    <source>
        <dbReference type="WBParaSite" id="Smp_202920.1"/>
    </source>
</evidence>
<feature type="transmembrane region" description="Helical" evidence="1">
    <location>
        <begin position="7"/>
        <end position="24"/>
    </location>
</feature>
<evidence type="ECO:0000256" key="1">
    <source>
        <dbReference type="SAM" id="Phobius"/>
    </source>
</evidence>
<keyword evidence="1" id="KW-0812">Transmembrane</keyword>
<feature type="transmembrane region" description="Helical" evidence="1">
    <location>
        <begin position="52"/>
        <end position="76"/>
    </location>
</feature>
<reference evidence="2" key="1">
    <citation type="journal article" date="2012" name="PLoS Negl. Trop. Dis.">
        <title>A systematically improved high quality genome and transcriptome of the human blood fluke Schistosoma mansoni.</title>
        <authorList>
            <person name="Protasio A.V."/>
            <person name="Tsai I.J."/>
            <person name="Babbage A."/>
            <person name="Nichol S."/>
            <person name="Hunt M."/>
            <person name="Aslett M.A."/>
            <person name="De Silva N."/>
            <person name="Velarde G.S."/>
            <person name="Anderson T.J."/>
            <person name="Clark R.C."/>
            <person name="Davidson C."/>
            <person name="Dillon G.P."/>
            <person name="Holroyd N.E."/>
            <person name="LoVerde P.T."/>
            <person name="Lloyd C."/>
            <person name="McQuillan J."/>
            <person name="Oliveira G."/>
            <person name="Otto T.D."/>
            <person name="Parker-Manuel S.J."/>
            <person name="Quail M.A."/>
            <person name="Wilson R.A."/>
            <person name="Zerlotini A."/>
            <person name="Dunne D.W."/>
            <person name="Berriman M."/>
        </authorList>
    </citation>
    <scope>NUCLEOTIDE SEQUENCE [LARGE SCALE GENOMIC DNA]</scope>
    <source>
        <strain evidence="2">Puerto Rican</strain>
    </source>
</reference>
<sequence>MHYSTKQFGLFTFSIIIILHLYLFKDEIQLYFIQLYNQTIKTFHLQNDSMTIIIIIIITIISSILLIGLSIHWILYNKLLLIKSIIIKILIKLKLLNNQNKHQKIE</sequence>